<evidence type="ECO:0000256" key="1">
    <source>
        <dbReference type="SAM" id="Phobius"/>
    </source>
</evidence>
<dbReference type="AlphaFoldDB" id="A0A2U8E5H3"/>
<accession>A0A2U8E5H3</accession>
<keyword evidence="3" id="KW-1185">Reference proteome</keyword>
<name>A0A2U8E5H3_9BACT</name>
<sequence>MNNTPQPHDSNDRLAREIHRVLRAQPDRAAPDSLEARVFAGIERRAALPWWRQSFSRWPIAARAAFMIVSAALAAVMIVTFARVLNIVPAQIESRTGALVSDYWEIITGYCARYLAGIPSHVFAIAAAVIGACYAALFGLGAAAYRYFWKPGARHSEPVSHT</sequence>
<reference evidence="2 3" key="1">
    <citation type="journal article" date="2018" name="Syst. Appl. Microbiol.">
        <title>Ereboglobus luteus gen. nov. sp. nov. from cockroach guts, and new insights into the oxygen relationship of the genera Opitutus and Didymococcus (Verrucomicrobia: Opitutaceae).</title>
        <authorList>
            <person name="Tegtmeier D."/>
            <person name="Belitz A."/>
            <person name="Radek R."/>
            <person name="Heimerl T."/>
            <person name="Brune A."/>
        </authorList>
    </citation>
    <scope>NUCLEOTIDE SEQUENCE [LARGE SCALE GENOMIC DNA]</scope>
    <source>
        <strain evidence="2 3">Ho45</strain>
    </source>
</reference>
<keyword evidence="1" id="KW-0472">Membrane</keyword>
<dbReference type="Proteomes" id="UP000244896">
    <property type="component" value="Chromosome"/>
</dbReference>
<feature type="transmembrane region" description="Helical" evidence="1">
    <location>
        <begin position="122"/>
        <end position="145"/>
    </location>
</feature>
<evidence type="ECO:0000313" key="3">
    <source>
        <dbReference type="Proteomes" id="UP000244896"/>
    </source>
</evidence>
<feature type="transmembrane region" description="Helical" evidence="1">
    <location>
        <begin position="60"/>
        <end position="82"/>
    </location>
</feature>
<keyword evidence="1" id="KW-0812">Transmembrane</keyword>
<dbReference type="OrthoDB" id="7059555at2"/>
<gene>
    <name evidence="2" type="ORF">CKA38_11390</name>
</gene>
<evidence type="ECO:0000313" key="2">
    <source>
        <dbReference type="EMBL" id="AWI09772.1"/>
    </source>
</evidence>
<dbReference type="EMBL" id="CP023004">
    <property type="protein sequence ID" value="AWI09772.1"/>
    <property type="molecule type" value="Genomic_DNA"/>
</dbReference>
<organism evidence="2 3">
    <name type="scientific">Ereboglobus luteus</name>
    <dbReference type="NCBI Taxonomy" id="1796921"/>
    <lineage>
        <taxon>Bacteria</taxon>
        <taxon>Pseudomonadati</taxon>
        <taxon>Verrucomicrobiota</taxon>
        <taxon>Opitutia</taxon>
        <taxon>Opitutales</taxon>
        <taxon>Opitutaceae</taxon>
        <taxon>Ereboglobus</taxon>
    </lineage>
</organism>
<dbReference type="KEGG" id="elut:CKA38_11390"/>
<protein>
    <submittedName>
        <fullName evidence="2">Uncharacterized protein</fullName>
    </submittedName>
</protein>
<proteinExistence type="predicted"/>
<keyword evidence="1" id="KW-1133">Transmembrane helix</keyword>
<dbReference type="RefSeq" id="WP_108825586.1">
    <property type="nucleotide sequence ID" value="NZ_CP023004.1"/>
</dbReference>